<dbReference type="GO" id="GO:0046872">
    <property type="term" value="F:metal ion binding"/>
    <property type="evidence" value="ECO:0007669"/>
    <property type="project" value="UniProtKB-KW"/>
</dbReference>
<keyword evidence="5" id="KW-0812">Transmembrane</keyword>
<keyword evidence="5" id="KW-0472">Membrane</keyword>
<evidence type="ECO:0000313" key="7">
    <source>
        <dbReference type="EMBL" id="PZO74081.1"/>
    </source>
</evidence>
<evidence type="ECO:0000256" key="2">
    <source>
        <dbReference type="ARBA" id="ARBA00022723"/>
    </source>
</evidence>
<reference evidence="7 8" key="1">
    <citation type="submission" date="2017-08" db="EMBL/GenBank/DDBJ databases">
        <title>Infants hospitalized years apart are colonized by the same room-sourced microbial strains.</title>
        <authorList>
            <person name="Brooks B."/>
            <person name="Olm M.R."/>
            <person name="Firek B.A."/>
            <person name="Baker R."/>
            <person name="Thomas B.C."/>
            <person name="Morowitz M.J."/>
            <person name="Banfield J.F."/>
        </authorList>
    </citation>
    <scope>NUCLEOTIDE SEQUENCE [LARGE SCALE GENOMIC DNA]</scope>
    <source>
        <strain evidence="7">S2_018_000_R3_110</strain>
    </source>
</reference>
<evidence type="ECO:0000256" key="4">
    <source>
        <dbReference type="PROSITE-ProRule" id="PRU00433"/>
    </source>
</evidence>
<dbReference type="AlphaFoldDB" id="A0A2W5AUA5"/>
<name>A0A2W5AUA5_9SPHN</name>
<dbReference type="GO" id="GO:0009055">
    <property type="term" value="F:electron transfer activity"/>
    <property type="evidence" value="ECO:0007669"/>
    <property type="project" value="InterPro"/>
</dbReference>
<feature type="transmembrane region" description="Helical" evidence="5">
    <location>
        <begin position="12"/>
        <end position="38"/>
    </location>
</feature>
<dbReference type="InterPro" id="IPR009056">
    <property type="entry name" value="Cyt_c-like_dom"/>
</dbReference>
<dbReference type="Proteomes" id="UP000248614">
    <property type="component" value="Unassembled WGS sequence"/>
</dbReference>
<dbReference type="Pfam" id="PF13442">
    <property type="entry name" value="Cytochrome_CBB3"/>
    <property type="match status" value="1"/>
</dbReference>
<evidence type="ECO:0000256" key="3">
    <source>
        <dbReference type="ARBA" id="ARBA00023004"/>
    </source>
</evidence>
<accession>A0A2W5AUA5</accession>
<dbReference type="EMBL" id="QFNF01000043">
    <property type="protein sequence ID" value="PZO74081.1"/>
    <property type="molecule type" value="Genomic_DNA"/>
</dbReference>
<dbReference type="Gene3D" id="1.10.760.10">
    <property type="entry name" value="Cytochrome c-like domain"/>
    <property type="match status" value="1"/>
</dbReference>
<keyword evidence="5" id="KW-1133">Transmembrane helix</keyword>
<sequence length="195" mass="21471">MERERSGMLRRHLPSLSFVAVLTTLVAIGAAVFIYLGVYDVAADQPHTRPVFALLETLRDRSITVRARGIKPPPDLDAPERVRIGAGLYGEMCSGCHLGPGVEQSEMSQGLYPRAPELAKAEHTHDPAEAFWTIKHGVKLSAMPAWGKTHSDPLIWDMVAFVRKLPGMTPEQYKSLVASAPADHDEMMKDMPGMK</sequence>
<keyword evidence="1 4" id="KW-0349">Heme</keyword>
<gene>
    <name evidence="7" type="ORF">DI632_13730</name>
</gene>
<comment type="caution">
    <text evidence="7">The sequence shown here is derived from an EMBL/GenBank/DDBJ whole genome shotgun (WGS) entry which is preliminary data.</text>
</comment>
<dbReference type="PROSITE" id="PS51007">
    <property type="entry name" value="CYTC"/>
    <property type="match status" value="1"/>
</dbReference>
<evidence type="ECO:0000256" key="5">
    <source>
        <dbReference type="SAM" id="Phobius"/>
    </source>
</evidence>
<evidence type="ECO:0000256" key="1">
    <source>
        <dbReference type="ARBA" id="ARBA00022617"/>
    </source>
</evidence>
<proteinExistence type="predicted"/>
<protein>
    <submittedName>
        <fullName evidence="7">Cytochrome C</fullName>
    </submittedName>
</protein>
<keyword evidence="3 4" id="KW-0408">Iron</keyword>
<dbReference type="GO" id="GO:0020037">
    <property type="term" value="F:heme binding"/>
    <property type="evidence" value="ECO:0007669"/>
    <property type="project" value="InterPro"/>
</dbReference>
<keyword evidence="2 4" id="KW-0479">Metal-binding</keyword>
<evidence type="ECO:0000313" key="8">
    <source>
        <dbReference type="Proteomes" id="UP000248614"/>
    </source>
</evidence>
<evidence type="ECO:0000259" key="6">
    <source>
        <dbReference type="PROSITE" id="PS51007"/>
    </source>
</evidence>
<feature type="domain" description="Cytochrome c" evidence="6">
    <location>
        <begin position="80"/>
        <end position="166"/>
    </location>
</feature>
<organism evidence="7 8">
    <name type="scientific">Sphingomonas hengshuiensis</name>
    <dbReference type="NCBI Taxonomy" id="1609977"/>
    <lineage>
        <taxon>Bacteria</taxon>
        <taxon>Pseudomonadati</taxon>
        <taxon>Pseudomonadota</taxon>
        <taxon>Alphaproteobacteria</taxon>
        <taxon>Sphingomonadales</taxon>
        <taxon>Sphingomonadaceae</taxon>
        <taxon>Sphingomonas</taxon>
    </lineage>
</organism>
<dbReference type="InterPro" id="IPR036909">
    <property type="entry name" value="Cyt_c-like_dom_sf"/>
</dbReference>
<dbReference type="SUPFAM" id="SSF46626">
    <property type="entry name" value="Cytochrome c"/>
    <property type="match status" value="1"/>
</dbReference>